<dbReference type="Gene3D" id="3.30.479.30">
    <property type="entry name" value="Band 7 domain"/>
    <property type="match status" value="1"/>
</dbReference>
<evidence type="ECO:0000256" key="1">
    <source>
        <dbReference type="ARBA" id="ARBA00004167"/>
    </source>
</evidence>
<dbReference type="Proteomes" id="UP000576209">
    <property type="component" value="Unassembled WGS sequence"/>
</dbReference>
<keyword evidence="4" id="KW-0645">Protease</keyword>
<dbReference type="PANTHER" id="PTHR23222">
    <property type="entry name" value="PROHIBITIN"/>
    <property type="match status" value="1"/>
</dbReference>
<keyword evidence="2" id="KW-0472">Membrane</keyword>
<keyword evidence="2" id="KW-0812">Transmembrane</keyword>
<gene>
    <name evidence="4" type="ORF">GGR28_002161</name>
</gene>
<sequence length="273" mass="30832">MDQKKLMTWGIIGFFLLIIFAMISSATFVTIDSGERGVLFRRFAGLEKEHIFAPGFHVVAPWNNMYVYEVRESQIEEAMEVLSSNGLNIRVDVTVRVRPNFADVALLHETFGRDYMERLIRPEVRSSVRQVIGKFTPEELYSTKRDEVQTLITQELSNTLTNNYIDLRAILIRDIELPDKVRTAIEEKLEAEQGSLKYEYILTREKQEAERRLIEAQAKADANRILTASLSENILRDKGIEATLELAKSPNSKVVIVGDAGSSGLPLILGGGN</sequence>
<evidence type="ECO:0000256" key="2">
    <source>
        <dbReference type="SAM" id="Phobius"/>
    </source>
</evidence>
<feature type="domain" description="Band 7" evidence="3">
    <location>
        <begin position="26"/>
        <end position="189"/>
    </location>
</feature>
<dbReference type="InterPro" id="IPR001107">
    <property type="entry name" value="Band_7"/>
</dbReference>
<dbReference type="EMBL" id="JACIFF010000005">
    <property type="protein sequence ID" value="MBB4079536.1"/>
    <property type="molecule type" value="Genomic_DNA"/>
</dbReference>
<dbReference type="PANTHER" id="PTHR23222:SF0">
    <property type="entry name" value="PROHIBITIN 1"/>
    <property type="match status" value="1"/>
</dbReference>
<dbReference type="SMART" id="SM00244">
    <property type="entry name" value="PHB"/>
    <property type="match status" value="1"/>
</dbReference>
<evidence type="ECO:0000313" key="5">
    <source>
        <dbReference type="Proteomes" id="UP000576209"/>
    </source>
</evidence>
<comment type="caution">
    <text evidence="4">The sequence shown here is derived from an EMBL/GenBank/DDBJ whole genome shotgun (WGS) entry which is preliminary data.</text>
</comment>
<accession>A0A840EF18</accession>
<dbReference type="CDD" id="cd03401">
    <property type="entry name" value="SPFH_prohibitin"/>
    <property type="match status" value="1"/>
</dbReference>
<evidence type="ECO:0000313" key="4">
    <source>
        <dbReference type="EMBL" id="MBB4079536.1"/>
    </source>
</evidence>
<dbReference type="GO" id="GO:0016020">
    <property type="term" value="C:membrane"/>
    <property type="evidence" value="ECO:0007669"/>
    <property type="project" value="UniProtKB-SubCell"/>
</dbReference>
<dbReference type="Pfam" id="PF01145">
    <property type="entry name" value="Band_7"/>
    <property type="match status" value="1"/>
</dbReference>
<protein>
    <submittedName>
        <fullName evidence="4">Regulator of protease activity HflC (Stomatin/prohibitin superfamily)</fullName>
    </submittedName>
</protein>
<keyword evidence="2" id="KW-1133">Transmembrane helix</keyword>
<feature type="transmembrane region" description="Helical" evidence="2">
    <location>
        <begin position="6"/>
        <end position="31"/>
    </location>
</feature>
<dbReference type="GO" id="GO:0008233">
    <property type="term" value="F:peptidase activity"/>
    <property type="evidence" value="ECO:0007669"/>
    <property type="project" value="UniProtKB-KW"/>
</dbReference>
<evidence type="ECO:0000259" key="3">
    <source>
        <dbReference type="SMART" id="SM00244"/>
    </source>
</evidence>
<keyword evidence="5" id="KW-1185">Reference proteome</keyword>
<proteinExistence type="predicted"/>
<dbReference type="InterPro" id="IPR000163">
    <property type="entry name" value="Prohibitin"/>
</dbReference>
<keyword evidence="4" id="KW-0378">Hydrolase</keyword>
<dbReference type="InterPro" id="IPR036013">
    <property type="entry name" value="Band_7/SPFH_dom_sf"/>
</dbReference>
<name>A0A840EF18_9BACT</name>
<dbReference type="PRINTS" id="PR00679">
    <property type="entry name" value="PROHIBITIN"/>
</dbReference>
<dbReference type="SUPFAM" id="SSF117892">
    <property type="entry name" value="Band 7/SPFH domain"/>
    <property type="match status" value="1"/>
</dbReference>
<dbReference type="GO" id="GO:0006508">
    <property type="term" value="P:proteolysis"/>
    <property type="evidence" value="ECO:0007669"/>
    <property type="project" value="UniProtKB-KW"/>
</dbReference>
<reference evidence="4 5" key="1">
    <citation type="submission" date="2020-08" db="EMBL/GenBank/DDBJ databases">
        <title>Genomic Encyclopedia of Type Strains, Phase IV (KMG-IV): sequencing the most valuable type-strain genomes for metagenomic binning, comparative biology and taxonomic classification.</title>
        <authorList>
            <person name="Goeker M."/>
        </authorList>
    </citation>
    <scope>NUCLEOTIDE SEQUENCE [LARGE SCALE GENOMIC DNA]</scope>
    <source>
        <strain evidence="4 5">DSM 105137</strain>
    </source>
</reference>
<dbReference type="RefSeq" id="WP_183495780.1">
    <property type="nucleotide sequence ID" value="NZ_JACIFF010000005.1"/>
</dbReference>
<dbReference type="AlphaFoldDB" id="A0A840EF18"/>
<organism evidence="4 5">
    <name type="scientific">Neolewinella aquimaris</name>
    <dbReference type="NCBI Taxonomy" id="1835722"/>
    <lineage>
        <taxon>Bacteria</taxon>
        <taxon>Pseudomonadati</taxon>
        <taxon>Bacteroidota</taxon>
        <taxon>Saprospiria</taxon>
        <taxon>Saprospirales</taxon>
        <taxon>Lewinellaceae</taxon>
        <taxon>Neolewinella</taxon>
    </lineage>
</organism>
<comment type="subcellular location">
    <subcellularLocation>
        <location evidence="1">Membrane</location>
        <topology evidence="1">Single-pass membrane protein</topology>
    </subcellularLocation>
</comment>